<feature type="region of interest" description="Disordered" evidence="1">
    <location>
        <begin position="1"/>
        <end position="28"/>
    </location>
</feature>
<name>A0A0F9RG36_9ZZZZ</name>
<protein>
    <submittedName>
        <fullName evidence="2">Uncharacterized protein</fullName>
    </submittedName>
</protein>
<organism evidence="2">
    <name type="scientific">marine sediment metagenome</name>
    <dbReference type="NCBI Taxonomy" id="412755"/>
    <lineage>
        <taxon>unclassified sequences</taxon>
        <taxon>metagenomes</taxon>
        <taxon>ecological metagenomes</taxon>
    </lineage>
</organism>
<reference evidence="2" key="1">
    <citation type="journal article" date="2015" name="Nature">
        <title>Complex archaea that bridge the gap between prokaryotes and eukaryotes.</title>
        <authorList>
            <person name="Spang A."/>
            <person name="Saw J.H."/>
            <person name="Jorgensen S.L."/>
            <person name="Zaremba-Niedzwiedzka K."/>
            <person name="Martijn J."/>
            <person name="Lind A.E."/>
            <person name="van Eijk R."/>
            <person name="Schleper C."/>
            <person name="Guy L."/>
            <person name="Ettema T.J."/>
        </authorList>
    </citation>
    <scope>NUCLEOTIDE SEQUENCE</scope>
</reference>
<accession>A0A0F9RG36</accession>
<feature type="compositionally biased region" description="Basic and acidic residues" evidence="1">
    <location>
        <begin position="1"/>
        <end position="20"/>
    </location>
</feature>
<sequence>MVGDREPNRADRRRAEKDGHPLPSEPLKFPIEFDKCPNPDCGSTRLFCREAMKGDIQLEDIGGQTPALFSFEYAYDTPTGPVNLVAVGDVCVDCGLPRIVVMDKVRSLPKPKLHLPPSAGRG</sequence>
<dbReference type="EMBL" id="LAZR01003636">
    <property type="protein sequence ID" value="KKN16223.1"/>
    <property type="molecule type" value="Genomic_DNA"/>
</dbReference>
<proteinExistence type="predicted"/>
<dbReference type="AlphaFoldDB" id="A0A0F9RG36"/>
<gene>
    <name evidence="2" type="ORF">LCGC14_0978160</name>
</gene>
<evidence type="ECO:0000313" key="2">
    <source>
        <dbReference type="EMBL" id="KKN16223.1"/>
    </source>
</evidence>
<evidence type="ECO:0000256" key="1">
    <source>
        <dbReference type="SAM" id="MobiDB-lite"/>
    </source>
</evidence>
<comment type="caution">
    <text evidence="2">The sequence shown here is derived from an EMBL/GenBank/DDBJ whole genome shotgun (WGS) entry which is preliminary data.</text>
</comment>